<protein>
    <submittedName>
        <fullName evidence="2">Uncharacterized protein</fullName>
    </submittedName>
</protein>
<accession>A0A4V2S2M7</accession>
<gene>
    <name evidence="2" type="ORF">EV646_116142</name>
</gene>
<proteinExistence type="predicted"/>
<evidence type="ECO:0000256" key="1">
    <source>
        <dbReference type="SAM" id="Phobius"/>
    </source>
</evidence>
<feature type="transmembrane region" description="Helical" evidence="1">
    <location>
        <begin position="28"/>
        <end position="46"/>
    </location>
</feature>
<reference evidence="2 3" key="1">
    <citation type="journal article" date="2015" name="Stand. Genomic Sci.">
        <title>Genomic Encyclopedia of Bacterial and Archaeal Type Strains, Phase III: the genomes of soil and plant-associated and newly described type strains.</title>
        <authorList>
            <person name="Whitman W.B."/>
            <person name="Woyke T."/>
            <person name="Klenk H.P."/>
            <person name="Zhou Y."/>
            <person name="Lilburn T.G."/>
            <person name="Beck B.J."/>
            <person name="De Vos P."/>
            <person name="Vandamme P."/>
            <person name="Eisen J.A."/>
            <person name="Garrity G."/>
            <person name="Hugenholtz P."/>
            <person name="Kyrpides N.C."/>
        </authorList>
    </citation>
    <scope>NUCLEOTIDE SEQUENCE [LARGE SCALE GENOMIC DNA]</scope>
    <source>
        <strain evidence="2 3">VKM Ac-2541</strain>
    </source>
</reference>
<dbReference type="AlphaFoldDB" id="A0A4V2S2M7"/>
<comment type="caution">
    <text evidence="2">The sequence shown here is derived from an EMBL/GenBank/DDBJ whole genome shotgun (WGS) entry which is preliminary data.</text>
</comment>
<dbReference type="EMBL" id="SLWR01000016">
    <property type="protein sequence ID" value="TCO41050.1"/>
    <property type="molecule type" value="Genomic_DNA"/>
</dbReference>
<sequence length="86" mass="9500">MWLELGLPFGAMQGAGWVAGTMHGAPSLVLRVLAVVLLLIFLLRAARWAERVARRKGIYHPQYFVLGPIGLIMALCAKDKTRSTPR</sequence>
<keyword evidence="1" id="KW-0812">Transmembrane</keyword>
<dbReference type="Proteomes" id="UP000295573">
    <property type="component" value="Unassembled WGS sequence"/>
</dbReference>
<organism evidence="2 3">
    <name type="scientific">Kribbella antiqua</name>
    <dbReference type="NCBI Taxonomy" id="2512217"/>
    <lineage>
        <taxon>Bacteria</taxon>
        <taxon>Bacillati</taxon>
        <taxon>Actinomycetota</taxon>
        <taxon>Actinomycetes</taxon>
        <taxon>Propionibacteriales</taxon>
        <taxon>Kribbellaceae</taxon>
        <taxon>Kribbella</taxon>
    </lineage>
</organism>
<keyword evidence="3" id="KW-1185">Reference proteome</keyword>
<keyword evidence="1" id="KW-0472">Membrane</keyword>
<evidence type="ECO:0000313" key="3">
    <source>
        <dbReference type="Proteomes" id="UP000295573"/>
    </source>
</evidence>
<name>A0A4V2S2M7_9ACTN</name>
<keyword evidence="1" id="KW-1133">Transmembrane helix</keyword>
<evidence type="ECO:0000313" key="2">
    <source>
        <dbReference type="EMBL" id="TCO41050.1"/>
    </source>
</evidence>